<keyword evidence="2" id="KW-1185">Reference proteome</keyword>
<proteinExistence type="predicted"/>
<comment type="caution">
    <text evidence="1">The sequence shown here is derived from an EMBL/GenBank/DDBJ whole genome shotgun (WGS) entry which is preliminary data.</text>
</comment>
<organism evidence="1 2">
    <name type="scientific">Henosepilachna vigintioctopunctata</name>
    <dbReference type="NCBI Taxonomy" id="420089"/>
    <lineage>
        <taxon>Eukaryota</taxon>
        <taxon>Metazoa</taxon>
        <taxon>Ecdysozoa</taxon>
        <taxon>Arthropoda</taxon>
        <taxon>Hexapoda</taxon>
        <taxon>Insecta</taxon>
        <taxon>Pterygota</taxon>
        <taxon>Neoptera</taxon>
        <taxon>Endopterygota</taxon>
        <taxon>Coleoptera</taxon>
        <taxon>Polyphaga</taxon>
        <taxon>Cucujiformia</taxon>
        <taxon>Coccinelloidea</taxon>
        <taxon>Coccinellidae</taxon>
        <taxon>Epilachninae</taxon>
        <taxon>Epilachnini</taxon>
        <taxon>Henosepilachna</taxon>
    </lineage>
</organism>
<name>A0AAW1UAL3_9CUCU</name>
<sequence>MNYIPRLAQDRGTETWLVTRCQDVNQVFPLPLTFYCLKKFGYSQPGVDDKSACCHEPRASLGNETWPKLRNHAWPGVVIKDSYHGWAITNLQDWPKVLQSWPKLGPILAPPYYPVCVVAWSSEI</sequence>
<dbReference type="EMBL" id="JARQZJ010000062">
    <property type="protein sequence ID" value="KAK9879580.1"/>
    <property type="molecule type" value="Genomic_DNA"/>
</dbReference>
<reference evidence="1 2" key="1">
    <citation type="submission" date="2023-03" db="EMBL/GenBank/DDBJ databases">
        <title>Genome insight into feeding habits of ladybird beetles.</title>
        <authorList>
            <person name="Li H.-S."/>
            <person name="Huang Y.-H."/>
            <person name="Pang H."/>
        </authorList>
    </citation>
    <scope>NUCLEOTIDE SEQUENCE [LARGE SCALE GENOMIC DNA]</scope>
    <source>
        <strain evidence="1">SYSU_2023b</strain>
        <tissue evidence="1">Whole body</tissue>
    </source>
</reference>
<gene>
    <name evidence="1" type="ORF">WA026_006645</name>
</gene>
<accession>A0AAW1UAL3</accession>
<evidence type="ECO:0000313" key="1">
    <source>
        <dbReference type="EMBL" id="KAK9879580.1"/>
    </source>
</evidence>
<evidence type="ECO:0000313" key="2">
    <source>
        <dbReference type="Proteomes" id="UP001431783"/>
    </source>
</evidence>
<dbReference type="AlphaFoldDB" id="A0AAW1UAL3"/>
<dbReference type="Proteomes" id="UP001431783">
    <property type="component" value="Unassembled WGS sequence"/>
</dbReference>
<protein>
    <submittedName>
        <fullName evidence="1">Uncharacterized protein</fullName>
    </submittedName>
</protein>